<feature type="transmembrane region" description="Helical" evidence="6">
    <location>
        <begin position="273"/>
        <end position="293"/>
    </location>
</feature>
<feature type="transmembrane region" description="Helical" evidence="6">
    <location>
        <begin position="58"/>
        <end position="78"/>
    </location>
</feature>
<name>Q0FXY0_9HYPH</name>
<dbReference type="InterPro" id="IPR008457">
    <property type="entry name" value="Cu-R_CopD_dom"/>
</dbReference>
<keyword evidence="2" id="KW-1003">Cell membrane</keyword>
<feature type="transmembrane region" description="Helical" evidence="6">
    <location>
        <begin position="198"/>
        <end position="222"/>
    </location>
</feature>
<dbReference type="RefSeq" id="WP_007068892.1">
    <property type="nucleotide sequence ID" value="NZ_DS022273.1"/>
</dbReference>
<dbReference type="GO" id="GO:0005886">
    <property type="term" value="C:plasma membrane"/>
    <property type="evidence" value="ECO:0007669"/>
    <property type="project" value="UniProtKB-SubCell"/>
</dbReference>
<sequence length="301" mass="31316">MTPELTFAFEGLATVDAWALAAIALKALGYAMAFLAMGGALFLAVFPEMSPEIARRTRLVTAAASLAGLLDLALRVGIRAARISGMGLEGMIDPMMVQIVWESPLGTAAFVEALGLILVLLVLVRGTVAGTATLVGATLTAVAFTEVGHSLGDNRAFLAALLTLHVLTGAFWVGSFYPLFKAADEREGYRILHRFGQIAMGAVAVLVLAGLGFAWISVGTIVGLTQTAYGVTLLVKIVFVAILLGLGALNKLALVPALRTGEPGSSGRLKRSIAFEAAFVVLIFVATATLTSITTPPMSLD</sequence>
<dbReference type="EMBL" id="AATP01000012">
    <property type="protein sequence ID" value="EAU39753.1"/>
    <property type="molecule type" value="Genomic_DNA"/>
</dbReference>
<dbReference type="Pfam" id="PF05425">
    <property type="entry name" value="CopD"/>
    <property type="match status" value="1"/>
</dbReference>
<feature type="domain" description="Copper resistance protein D" evidence="7">
    <location>
        <begin position="190"/>
        <end position="290"/>
    </location>
</feature>
<proteinExistence type="predicted"/>
<evidence type="ECO:0000256" key="5">
    <source>
        <dbReference type="ARBA" id="ARBA00023136"/>
    </source>
</evidence>
<reference evidence="8 9" key="1">
    <citation type="journal article" date="2010" name="J. Bacteriol.">
        <title>Genome sequence of Fulvimarina pelagi HTCC2506T, a Mn(II)-oxidizing alphaproteobacterium possessing an aerobic anoxygenic photosynthetic gene cluster and Xanthorhodopsin.</title>
        <authorList>
            <person name="Kang I."/>
            <person name="Oh H.M."/>
            <person name="Lim S.I."/>
            <person name="Ferriera S."/>
            <person name="Giovannoni S.J."/>
            <person name="Cho J.C."/>
        </authorList>
    </citation>
    <scope>NUCLEOTIDE SEQUENCE [LARGE SCALE GENOMIC DNA]</scope>
    <source>
        <strain evidence="8 9">HTCC2506</strain>
    </source>
</reference>
<evidence type="ECO:0000256" key="1">
    <source>
        <dbReference type="ARBA" id="ARBA00004651"/>
    </source>
</evidence>
<evidence type="ECO:0000256" key="6">
    <source>
        <dbReference type="SAM" id="Phobius"/>
    </source>
</evidence>
<dbReference type="HOGENOM" id="CLU_080181_0_0_5"/>
<dbReference type="STRING" id="217511.GCA_001463845_03331"/>
<dbReference type="InterPro" id="IPR032694">
    <property type="entry name" value="CopC/D"/>
</dbReference>
<feature type="transmembrane region" description="Helical" evidence="6">
    <location>
        <begin position="105"/>
        <end position="124"/>
    </location>
</feature>
<evidence type="ECO:0000256" key="3">
    <source>
        <dbReference type="ARBA" id="ARBA00022692"/>
    </source>
</evidence>
<keyword evidence="3 6" id="KW-0812">Transmembrane</keyword>
<protein>
    <submittedName>
        <fullName evidence="8">Putative copper export protein</fullName>
    </submittedName>
</protein>
<dbReference type="GO" id="GO:0006825">
    <property type="term" value="P:copper ion transport"/>
    <property type="evidence" value="ECO:0007669"/>
    <property type="project" value="InterPro"/>
</dbReference>
<evidence type="ECO:0000256" key="4">
    <source>
        <dbReference type="ARBA" id="ARBA00022989"/>
    </source>
</evidence>
<dbReference type="Proteomes" id="UP000004310">
    <property type="component" value="Unassembled WGS sequence"/>
</dbReference>
<feature type="transmembrane region" description="Helical" evidence="6">
    <location>
        <begin position="228"/>
        <end position="252"/>
    </location>
</feature>
<comment type="subcellular location">
    <subcellularLocation>
        <location evidence="1">Cell membrane</location>
        <topology evidence="1">Multi-pass membrane protein</topology>
    </subcellularLocation>
</comment>
<evidence type="ECO:0000313" key="9">
    <source>
        <dbReference type="Proteomes" id="UP000004310"/>
    </source>
</evidence>
<keyword evidence="4 6" id="KW-1133">Transmembrane helix</keyword>
<dbReference type="PANTHER" id="PTHR34820:SF4">
    <property type="entry name" value="INNER MEMBRANE PROTEIN YEBZ"/>
    <property type="match status" value="1"/>
</dbReference>
<feature type="transmembrane region" description="Helical" evidence="6">
    <location>
        <begin position="20"/>
        <end position="46"/>
    </location>
</feature>
<keyword evidence="5 6" id="KW-0472">Membrane</keyword>
<keyword evidence="9" id="KW-1185">Reference proteome</keyword>
<accession>Q0FXY0</accession>
<evidence type="ECO:0000259" key="7">
    <source>
        <dbReference type="Pfam" id="PF05425"/>
    </source>
</evidence>
<dbReference type="eggNOG" id="COG1276">
    <property type="taxonomic scope" value="Bacteria"/>
</dbReference>
<feature type="transmembrane region" description="Helical" evidence="6">
    <location>
        <begin position="131"/>
        <end position="151"/>
    </location>
</feature>
<organism evidence="8 9">
    <name type="scientific">Fulvimarina pelagi HTCC2506</name>
    <dbReference type="NCBI Taxonomy" id="314231"/>
    <lineage>
        <taxon>Bacteria</taxon>
        <taxon>Pseudomonadati</taxon>
        <taxon>Pseudomonadota</taxon>
        <taxon>Alphaproteobacteria</taxon>
        <taxon>Hyphomicrobiales</taxon>
        <taxon>Aurantimonadaceae</taxon>
        <taxon>Fulvimarina</taxon>
    </lineage>
</organism>
<comment type="caution">
    <text evidence="8">The sequence shown here is derived from an EMBL/GenBank/DDBJ whole genome shotgun (WGS) entry which is preliminary data.</text>
</comment>
<evidence type="ECO:0000313" key="8">
    <source>
        <dbReference type="EMBL" id="EAU39753.1"/>
    </source>
</evidence>
<evidence type="ECO:0000256" key="2">
    <source>
        <dbReference type="ARBA" id="ARBA00022475"/>
    </source>
</evidence>
<dbReference type="AlphaFoldDB" id="Q0FXY0"/>
<feature type="transmembrane region" description="Helical" evidence="6">
    <location>
        <begin position="157"/>
        <end position="177"/>
    </location>
</feature>
<dbReference type="PANTHER" id="PTHR34820">
    <property type="entry name" value="INNER MEMBRANE PROTEIN YEBZ"/>
    <property type="match status" value="1"/>
</dbReference>
<gene>
    <name evidence="8" type="ORF">FP2506_00025</name>
</gene>